<evidence type="ECO:0000256" key="16">
    <source>
        <dbReference type="ARBA" id="ARBA00023303"/>
    </source>
</evidence>
<dbReference type="SMART" id="SM00409">
    <property type="entry name" value="IG"/>
    <property type="match status" value="1"/>
</dbReference>
<evidence type="ECO:0000256" key="4">
    <source>
        <dbReference type="ARBA" id="ARBA00022461"/>
    </source>
</evidence>
<dbReference type="InterPro" id="IPR007110">
    <property type="entry name" value="Ig-like_dom"/>
</dbReference>
<evidence type="ECO:0000256" key="2">
    <source>
        <dbReference type="ARBA" id="ARBA00010404"/>
    </source>
</evidence>
<keyword evidence="13" id="KW-1015">Disulfide bond</keyword>
<keyword evidence="7" id="KW-0732">Signal</keyword>
<evidence type="ECO:0000313" key="24">
    <source>
        <dbReference type="Proteomes" id="UP000886611"/>
    </source>
</evidence>
<feature type="compositionally biased region" description="Basic residues" evidence="20">
    <location>
        <begin position="22"/>
        <end position="31"/>
    </location>
</feature>
<feature type="transmembrane region" description="Helical" evidence="21">
    <location>
        <begin position="266"/>
        <end position="287"/>
    </location>
</feature>
<feature type="compositionally biased region" description="Basic and acidic residues" evidence="20">
    <location>
        <begin position="8"/>
        <end position="21"/>
    </location>
</feature>
<organism evidence="23 24">
    <name type="scientific">Polypterus senegalus</name>
    <name type="common">Senegal bichir</name>
    <dbReference type="NCBI Taxonomy" id="55291"/>
    <lineage>
        <taxon>Eukaryota</taxon>
        <taxon>Metazoa</taxon>
        <taxon>Chordata</taxon>
        <taxon>Craniata</taxon>
        <taxon>Vertebrata</taxon>
        <taxon>Euteleostomi</taxon>
        <taxon>Actinopterygii</taxon>
        <taxon>Polypteriformes</taxon>
        <taxon>Polypteridae</taxon>
        <taxon>Polypterus</taxon>
    </lineage>
</organism>
<evidence type="ECO:0000256" key="20">
    <source>
        <dbReference type="SAM" id="MobiDB-lite"/>
    </source>
</evidence>
<evidence type="ECO:0000259" key="22">
    <source>
        <dbReference type="PROSITE" id="PS50835"/>
    </source>
</evidence>
<dbReference type="GO" id="GO:0005272">
    <property type="term" value="F:sodium channel activity"/>
    <property type="evidence" value="ECO:0007669"/>
    <property type="project" value="UniProtKB-KW"/>
</dbReference>
<feature type="domain" description="Ig-like" evidence="22">
    <location>
        <begin position="136"/>
        <end position="242"/>
    </location>
</feature>
<gene>
    <name evidence="23" type="primary">Scn3b</name>
    <name evidence="23" type="ORF">GTO96_0023183</name>
</gene>
<dbReference type="GO" id="GO:0044325">
    <property type="term" value="F:transmembrane transporter binding"/>
    <property type="evidence" value="ECO:0007669"/>
    <property type="project" value="TreeGrafter"/>
</dbReference>
<evidence type="ECO:0000256" key="17">
    <source>
        <dbReference type="ARBA" id="ARBA00023319"/>
    </source>
</evidence>
<evidence type="ECO:0000256" key="9">
    <source>
        <dbReference type="ARBA" id="ARBA00022989"/>
    </source>
</evidence>
<dbReference type="Proteomes" id="UP000886611">
    <property type="component" value="Unassembled WGS sequence"/>
</dbReference>
<dbReference type="InterPro" id="IPR013106">
    <property type="entry name" value="Ig_V-set"/>
</dbReference>
<feature type="non-terminal residue" evidence="23">
    <location>
        <position position="301"/>
    </location>
</feature>
<evidence type="ECO:0000256" key="12">
    <source>
        <dbReference type="ARBA" id="ARBA00023136"/>
    </source>
</evidence>
<accession>A0A8X7XJ59</accession>
<evidence type="ECO:0000256" key="19">
    <source>
        <dbReference type="ARBA" id="ARBA00049669"/>
    </source>
</evidence>
<evidence type="ECO:0000256" key="21">
    <source>
        <dbReference type="SAM" id="Phobius"/>
    </source>
</evidence>
<evidence type="ECO:0000256" key="1">
    <source>
        <dbReference type="ARBA" id="ARBA00004251"/>
    </source>
</evidence>
<evidence type="ECO:0000256" key="13">
    <source>
        <dbReference type="ARBA" id="ARBA00023157"/>
    </source>
</evidence>
<dbReference type="PROSITE" id="PS50835">
    <property type="entry name" value="IG_LIKE"/>
    <property type="match status" value="1"/>
</dbReference>
<evidence type="ECO:0000256" key="10">
    <source>
        <dbReference type="ARBA" id="ARBA00023053"/>
    </source>
</evidence>
<dbReference type="EMBL" id="JAATIS010000147">
    <property type="protein sequence ID" value="KAG2470120.1"/>
    <property type="molecule type" value="Genomic_DNA"/>
</dbReference>
<evidence type="ECO:0000256" key="7">
    <source>
        <dbReference type="ARBA" id="ARBA00022729"/>
    </source>
</evidence>
<dbReference type="InterPro" id="IPR027098">
    <property type="entry name" value="Na_channel_b1/b3"/>
</dbReference>
<evidence type="ECO:0000313" key="23">
    <source>
        <dbReference type="EMBL" id="KAG2470120.1"/>
    </source>
</evidence>
<dbReference type="Pfam" id="PF07686">
    <property type="entry name" value="V-set"/>
    <property type="match status" value="1"/>
</dbReference>
<proteinExistence type="inferred from homology"/>
<evidence type="ECO:0000256" key="15">
    <source>
        <dbReference type="ARBA" id="ARBA00023201"/>
    </source>
</evidence>
<keyword evidence="24" id="KW-1185">Reference proteome</keyword>
<dbReference type="SUPFAM" id="SSF48726">
    <property type="entry name" value="Immunoglobulin"/>
    <property type="match status" value="1"/>
</dbReference>
<evidence type="ECO:0000256" key="8">
    <source>
        <dbReference type="ARBA" id="ARBA00022882"/>
    </source>
</evidence>
<keyword evidence="6 21" id="KW-0812">Transmembrane</keyword>
<dbReference type="Gene3D" id="2.60.40.10">
    <property type="entry name" value="Immunoglobulins"/>
    <property type="match status" value="1"/>
</dbReference>
<sequence>MSQMMRSGGREGRRKLPDKQQKEKKKAKSSGGFKVKRANVIKLFLIVLLGFSPRGLETVGLVESCGARFHLNITGQYPSTRCATTKIMEQKAQKCKHCKSMKNTTILCLTRILGVQAKNNNSQIKKACWSVCVEVASEDRAVMDSNTTLTCISCMRREEVKSETYVKWFYNADNNDSTLIFVYDGTPQEQKSHLSGRLQWKGSKDLQEVSLGINNLKLNDTGTYTCQVTRHLNFDVHQHSITTTLKVHLVVTENVEEDFTAVVSEIMMYILLVFLTIWLLIEMVYCYKKISKADDMAQDTA</sequence>
<evidence type="ECO:0000256" key="5">
    <source>
        <dbReference type="ARBA" id="ARBA00022475"/>
    </source>
</evidence>
<keyword evidence="3" id="KW-0813">Transport</keyword>
<keyword evidence="12 21" id="KW-0472">Membrane</keyword>
<keyword evidence="17" id="KW-0393">Immunoglobulin domain</keyword>
<dbReference type="GO" id="GO:0086091">
    <property type="term" value="P:regulation of heart rate by cardiac conduction"/>
    <property type="evidence" value="ECO:0007669"/>
    <property type="project" value="TreeGrafter"/>
</dbReference>
<comment type="caution">
    <text evidence="23">The sequence shown here is derived from an EMBL/GenBank/DDBJ whole genome shotgun (WGS) entry which is preliminary data.</text>
</comment>
<keyword evidence="15" id="KW-0739">Sodium transport</keyword>
<protein>
    <recommendedName>
        <fullName evidence="18">Sodium channel regulatory subunit beta-3</fullName>
    </recommendedName>
</protein>
<dbReference type="FunFam" id="2.60.40.10:FF:000375">
    <property type="entry name" value="Sodium channel beta 1 subunit"/>
    <property type="match status" value="1"/>
</dbReference>
<name>A0A8X7XJ59_POLSE</name>
<dbReference type="PANTHER" id="PTHR10546">
    <property type="entry name" value="SODIUM CHANNEL SUBUNIT BETA-1 AND 3"/>
    <property type="match status" value="1"/>
</dbReference>
<dbReference type="GO" id="GO:0019871">
    <property type="term" value="F:sodium channel inhibitor activity"/>
    <property type="evidence" value="ECO:0007669"/>
    <property type="project" value="TreeGrafter"/>
</dbReference>
<evidence type="ECO:0000256" key="3">
    <source>
        <dbReference type="ARBA" id="ARBA00022448"/>
    </source>
</evidence>
<keyword evidence="16" id="KW-0407">Ion channel</keyword>
<dbReference type="GO" id="GO:0001518">
    <property type="term" value="C:voltage-gated sodium channel complex"/>
    <property type="evidence" value="ECO:0007669"/>
    <property type="project" value="InterPro"/>
</dbReference>
<comment type="subcellular location">
    <subcellularLocation>
        <location evidence="1">Cell membrane</location>
        <topology evidence="1">Single-pass type I membrane protein</topology>
    </subcellularLocation>
</comment>
<dbReference type="PANTHER" id="PTHR10546:SF1">
    <property type="entry name" value="SODIUM CHANNEL SUBUNIT BETA-3"/>
    <property type="match status" value="1"/>
</dbReference>
<keyword evidence="9 21" id="KW-1133">Transmembrane helix</keyword>
<dbReference type="SMART" id="SM00406">
    <property type="entry name" value="IGv"/>
    <property type="match status" value="1"/>
</dbReference>
<comment type="subunit">
    <text evidence="19">A voltage-gated sodium (Nav) channel consists of an ion-conducting pore-forming alpha subunit functional on its own that is regulated by one or more beta subunits. Forms homodimers and homotrimers. SCN3B is non-covalently associated with alpha subunits and induces the formation of alpha subunit oligomers, including trimers. Interacts with SCN5A/Nav1.5; regulatory subunit of SCN5A/Nav1.5. Interacts with SCN7A/Nav2.1; probable regulatory subunit of SCN7A/Nav2.1. Interacts with SCN10A; regulatory subunit of SCN10A/Nav1.8. Interacts with NFASC; probably involved in targeting the sodium channels to the nodes of Ranvier.</text>
</comment>
<reference evidence="23 24" key="1">
    <citation type="journal article" date="2021" name="Cell">
        <title>Tracing the genetic footprints of vertebrate landing in non-teleost ray-finned fishes.</title>
        <authorList>
            <person name="Bi X."/>
            <person name="Wang K."/>
            <person name="Yang L."/>
            <person name="Pan H."/>
            <person name="Jiang H."/>
            <person name="Wei Q."/>
            <person name="Fang M."/>
            <person name="Yu H."/>
            <person name="Zhu C."/>
            <person name="Cai Y."/>
            <person name="He Y."/>
            <person name="Gan X."/>
            <person name="Zeng H."/>
            <person name="Yu D."/>
            <person name="Zhu Y."/>
            <person name="Jiang H."/>
            <person name="Qiu Q."/>
            <person name="Yang H."/>
            <person name="Zhang Y.E."/>
            <person name="Wang W."/>
            <person name="Zhu M."/>
            <person name="He S."/>
            <person name="Zhang G."/>
        </authorList>
    </citation>
    <scope>NUCLEOTIDE SEQUENCE [LARGE SCALE GENOMIC DNA]</scope>
    <source>
        <strain evidence="23">Bchr_013</strain>
    </source>
</reference>
<keyword evidence="4" id="KW-0894">Sodium channel</keyword>
<dbReference type="AlphaFoldDB" id="A0A8X7XJ59"/>
<keyword evidence="11" id="KW-0406">Ion transport</keyword>
<comment type="similarity">
    <text evidence="2">Belongs to the sodium channel auxiliary subunit SCN3B (TC 8.A.17) family.</text>
</comment>
<feature type="non-terminal residue" evidence="23">
    <location>
        <position position="1"/>
    </location>
</feature>
<dbReference type="InterPro" id="IPR036179">
    <property type="entry name" value="Ig-like_dom_sf"/>
</dbReference>
<feature type="region of interest" description="Disordered" evidence="20">
    <location>
        <begin position="1"/>
        <end position="31"/>
    </location>
</feature>
<keyword evidence="5" id="KW-1003">Cell membrane</keyword>
<evidence type="ECO:0000256" key="11">
    <source>
        <dbReference type="ARBA" id="ARBA00023065"/>
    </source>
</evidence>
<dbReference type="InterPro" id="IPR003599">
    <property type="entry name" value="Ig_sub"/>
</dbReference>
<evidence type="ECO:0000256" key="14">
    <source>
        <dbReference type="ARBA" id="ARBA00023180"/>
    </source>
</evidence>
<dbReference type="InterPro" id="IPR013783">
    <property type="entry name" value="Ig-like_fold"/>
</dbReference>
<evidence type="ECO:0000256" key="6">
    <source>
        <dbReference type="ARBA" id="ARBA00022692"/>
    </source>
</evidence>
<evidence type="ECO:0000256" key="18">
    <source>
        <dbReference type="ARBA" id="ARBA00044530"/>
    </source>
</evidence>
<keyword evidence="14" id="KW-0325">Glycoprotein</keyword>
<keyword evidence="8" id="KW-0851">Voltage-gated channel</keyword>
<keyword evidence="10" id="KW-0915">Sodium</keyword>
<dbReference type="GO" id="GO:0086005">
    <property type="term" value="P:ventricular cardiac muscle cell action potential"/>
    <property type="evidence" value="ECO:0007669"/>
    <property type="project" value="TreeGrafter"/>
</dbReference>